<organism evidence="2 3">
    <name type="scientific">Sorghum bicolor</name>
    <name type="common">Sorghum</name>
    <name type="synonym">Sorghum vulgare</name>
    <dbReference type="NCBI Taxonomy" id="4558"/>
    <lineage>
        <taxon>Eukaryota</taxon>
        <taxon>Viridiplantae</taxon>
        <taxon>Streptophyta</taxon>
        <taxon>Embryophyta</taxon>
        <taxon>Tracheophyta</taxon>
        <taxon>Spermatophyta</taxon>
        <taxon>Magnoliopsida</taxon>
        <taxon>Liliopsida</taxon>
        <taxon>Poales</taxon>
        <taxon>Poaceae</taxon>
        <taxon>PACMAD clade</taxon>
        <taxon>Panicoideae</taxon>
        <taxon>Andropogonodae</taxon>
        <taxon>Andropogoneae</taxon>
        <taxon>Sorghinae</taxon>
        <taxon>Sorghum</taxon>
    </lineage>
</organism>
<keyword evidence="3" id="KW-1185">Reference proteome</keyword>
<evidence type="ECO:0000313" key="2">
    <source>
        <dbReference type="EMBL" id="KXG37734.1"/>
    </source>
</evidence>
<evidence type="ECO:0000256" key="1">
    <source>
        <dbReference type="SAM" id="MobiDB-lite"/>
    </source>
</evidence>
<protein>
    <submittedName>
        <fullName evidence="2">Uncharacterized protein</fullName>
    </submittedName>
</protein>
<dbReference type="Proteomes" id="UP000000768">
    <property type="component" value="Chromosome 1"/>
</dbReference>
<reference evidence="3" key="2">
    <citation type="journal article" date="2018" name="Plant J.">
        <title>The Sorghum bicolor reference genome: improved assembly, gene annotations, a transcriptome atlas, and signatures of genome organization.</title>
        <authorList>
            <person name="McCormick R.F."/>
            <person name="Truong S.K."/>
            <person name="Sreedasyam A."/>
            <person name="Jenkins J."/>
            <person name="Shu S."/>
            <person name="Sims D."/>
            <person name="Kennedy M."/>
            <person name="Amirebrahimi M."/>
            <person name="Weers B.D."/>
            <person name="McKinley B."/>
            <person name="Mattison A."/>
            <person name="Morishige D.T."/>
            <person name="Grimwood J."/>
            <person name="Schmutz J."/>
            <person name="Mullet J.E."/>
        </authorList>
    </citation>
    <scope>NUCLEOTIDE SEQUENCE [LARGE SCALE GENOMIC DNA]</scope>
    <source>
        <strain evidence="3">cv. BTx623</strain>
    </source>
</reference>
<dbReference type="Gramene" id="KXG37734">
    <property type="protein sequence ID" value="KXG37734"/>
    <property type="gene ID" value="SORBI_3001G117100"/>
</dbReference>
<feature type="compositionally biased region" description="Basic residues" evidence="1">
    <location>
        <begin position="35"/>
        <end position="46"/>
    </location>
</feature>
<reference evidence="2 3" key="1">
    <citation type="journal article" date="2009" name="Nature">
        <title>The Sorghum bicolor genome and the diversification of grasses.</title>
        <authorList>
            <person name="Paterson A.H."/>
            <person name="Bowers J.E."/>
            <person name="Bruggmann R."/>
            <person name="Dubchak I."/>
            <person name="Grimwood J."/>
            <person name="Gundlach H."/>
            <person name="Haberer G."/>
            <person name="Hellsten U."/>
            <person name="Mitros T."/>
            <person name="Poliakov A."/>
            <person name="Schmutz J."/>
            <person name="Spannagl M."/>
            <person name="Tang H."/>
            <person name="Wang X."/>
            <person name="Wicker T."/>
            <person name="Bharti A.K."/>
            <person name="Chapman J."/>
            <person name="Feltus F.A."/>
            <person name="Gowik U."/>
            <person name="Grigoriev I.V."/>
            <person name="Lyons E."/>
            <person name="Maher C.A."/>
            <person name="Martis M."/>
            <person name="Narechania A."/>
            <person name="Otillar R.P."/>
            <person name="Penning B.W."/>
            <person name="Salamov A.A."/>
            <person name="Wang Y."/>
            <person name="Zhang L."/>
            <person name="Carpita N.C."/>
            <person name="Freeling M."/>
            <person name="Gingle A.R."/>
            <person name="Hash C.T."/>
            <person name="Keller B."/>
            <person name="Klein P."/>
            <person name="Kresovich S."/>
            <person name="McCann M.C."/>
            <person name="Ming R."/>
            <person name="Peterson D.G."/>
            <person name="Mehboob-ur-Rahman"/>
            <person name="Ware D."/>
            <person name="Westhoff P."/>
            <person name="Mayer K.F."/>
            <person name="Messing J."/>
            <person name="Rokhsar D.S."/>
        </authorList>
    </citation>
    <scope>NUCLEOTIDE SEQUENCE [LARGE SCALE GENOMIC DNA]</scope>
    <source>
        <strain evidence="3">cv. BTx623</strain>
    </source>
</reference>
<dbReference type="AlphaFoldDB" id="A0A1B6QIH8"/>
<name>A0A1B6QIH8_SORBI</name>
<gene>
    <name evidence="2" type="ORF">SORBI_3001G117100</name>
</gene>
<feature type="region of interest" description="Disordered" evidence="1">
    <location>
        <begin position="26"/>
        <end position="97"/>
    </location>
</feature>
<proteinExistence type="predicted"/>
<dbReference type="EMBL" id="CM000760">
    <property type="protein sequence ID" value="KXG37734.1"/>
    <property type="molecule type" value="Genomic_DNA"/>
</dbReference>
<dbReference type="InParanoid" id="A0A1B6QIH8"/>
<feature type="compositionally biased region" description="Low complexity" evidence="1">
    <location>
        <begin position="47"/>
        <end position="68"/>
    </location>
</feature>
<evidence type="ECO:0000313" key="3">
    <source>
        <dbReference type="Proteomes" id="UP000000768"/>
    </source>
</evidence>
<accession>A0A1B6QIH8</accession>
<sequence>MAGGGLPTTEVRGSPVATVRVVATGSEEIGSRLNRFGRPRRLHRRLPQGPRRGPISTCPSSGSGSESGSRQDRIAAVSRAATSGSGPEIREILSSSA</sequence>